<dbReference type="Pfam" id="PF11104">
    <property type="entry name" value="PilM_2"/>
    <property type="match status" value="1"/>
</dbReference>
<protein>
    <submittedName>
        <fullName evidence="1">Uncharacterized protein</fullName>
    </submittedName>
</protein>
<dbReference type="EMBL" id="BARV01029845">
    <property type="protein sequence ID" value="GAI34664.1"/>
    <property type="molecule type" value="Genomic_DNA"/>
</dbReference>
<dbReference type="Gene3D" id="3.30.420.40">
    <property type="match status" value="1"/>
</dbReference>
<proteinExistence type="predicted"/>
<comment type="caution">
    <text evidence="1">The sequence shown here is derived from an EMBL/GenBank/DDBJ whole genome shotgun (WGS) entry which is preliminary data.</text>
</comment>
<accession>X1PUW4</accession>
<sequence>MLEASQVCPFNVNDSVVDYHLVSDGHNAVQGILVAATEKLIRKKDTLAGQAFLKTVLIDVDGLALLNCLRECEKPEAGKTLAVLNVGNSYTTLAIIGNDNLPFVRDIAYAGNSIIEKIAAQKGVEAEYVRQKLSSLESADQL</sequence>
<gene>
    <name evidence="1" type="ORF">S06H3_47507</name>
</gene>
<name>X1PUW4_9ZZZZ</name>
<reference evidence="1" key="1">
    <citation type="journal article" date="2014" name="Front. Microbiol.">
        <title>High frequency of phylogenetically diverse reductive dehalogenase-homologous genes in deep subseafloor sedimentary metagenomes.</title>
        <authorList>
            <person name="Kawai M."/>
            <person name="Futagami T."/>
            <person name="Toyoda A."/>
            <person name="Takaki Y."/>
            <person name="Nishi S."/>
            <person name="Hori S."/>
            <person name="Arai W."/>
            <person name="Tsubouchi T."/>
            <person name="Morono Y."/>
            <person name="Uchiyama I."/>
            <person name="Ito T."/>
            <person name="Fujiyama A."/>
            <person name="Inagaki F."/>
            <person name="Takami H."/>
        </authorList>
    </citation>
    <scope>NUCLEOTIDE SEQUENCE</scope>
    <source>
        <strain evidence="1">Expedition CK06-06</strain>
    </source>
</reference>
<organism evidence="1">
    <name type="scientific">marine sediment metagenome</name>
    <dbReference type="NCBI Taxonomy" id="412755"/>
    <lineage>
        <taxon>unclassified sequences</taxon>
        <taxon>metagenomes</taxon>
        <taxon>ecological metagenomes</taxon>
    </lineage>
</organism>
<evidence type="ECO:0000313" key="1">
    <source>
        <dbReference type="EMBL" id="GAI34664.1"/>
    </source>
</evidence>
<dbReference type="AlphaFoldDB" id="X1PUW4"/>
<dbReference type="InterPro" id="IPR005883">
    <property type="entry name" value="PilM"/>
</dbReference>
<feature type="non-terminal residue" evidence="1">
    <location>
        <position position="142"/>
    </location>
</feature>